<dbReference type="Proteomes" id="UP000076268">
    <property type="component" value="Unassembled WGS sequence"/>
</dbReference>
<reference evidence="1 2" key="1">
    <citation type="submission" date="2016-02" db="EMBL/GenBank/DDBJ databases">
        <title>Anaerosporomusa subterraneum gen. nov., sp. nov., a spore-forming obligate anaerobe isolated from saprolite.</title>
        <authorList>
            <person name="Choi J.K."/>
            <person name="Shah M."/>
            <person name="Yee N."/>
        </authorList>
    </citation>
    <scope>NUCLEOTIDE SEQUENCE [LARGE SCALE GENOMIC DNA]</scope>
    <source>
        <strain evidence="1 2">RU4</strain>
    </source>
</reference>
<organism evidence="1 2">
    <name type="scientific">Anaerosporomusa subterranea</name>
    <dbReference type="NCBI Taxonomy" id="1794912"/>
    <lineage>
        <taxon>Bacteria</taxon>
        <taxon>Bacillati</taxon>
        <taxon>Bacillota</taxon>
        <taxon>Negativicutes</taxon>
        <taxon>Acetonemataceae</taxon>
        <taxon>Anaerosporomusa</taxon>
    </lineage>
</organism>
<comment type="caution">
    <text evidence="1">The sequence shown here is derived from an EMBL/GenBank/DDBJ whole genome shotgun (WGS) entry which is preliminary data.</text>
</comment>
<sequence length="101" mass="11172">MIGIANSGLTKILEFSVAPFVLVGPFLSFPTIERPTCIKTWVALFTFHPPSWLDQVISGTDFGMQSLLFICRLKQLSRNQMAKQTADNQATRVAILRGTGD</sequence>
<dbReference type="AlphaFoldDB" id="A0A154BM61"/>
<gene>
    <name evidence="1" type="ORF">AXX12_15935</name>
</gene>
<name>A0A154BM61_ANASB</name>
<dbReference type="EMBL" id="LSGP01000026">
    <property type="protein sequence ID" value="KYZ75063.1"/>
    <property type="molecule type" value="Genomic_DNA"/>
</dbReference>
<evidence type="ECO:0000313" key="1">
    <source>
        <dbReference type="EMBL" id="KYZ75063.1"/>
    </source>
</evidence>
<protein>
    <submittedName>
        <fullName evidence="1">Uncharacterized protein</fullName>
    </submittedName>
</protein>
<accession>A0A154BM61</accession>
<evidence type="ECO:0000313" key="2">
    <source>
        <dbReference type="Proteomes" id="UP000076268"/>
    </source>
</evidence>
<keyword evidence="2" id="KW-1185">Reference proteome</keyword>
<proteinExistence type="predicted"/>